<comment type="caution">
    <text evidence="2">The sequence shown here is derived from an EMBL/GenBank/DDBJ whole genome shotgun (WGS) entry which is preliminary data.</text>
</comment>
<dbReference type="PANTHER" id="PTHR43581:SF2">
    <property type="entry name" value="EXCINUCLEASE ATPASE SUBUNIT"/>
    <property type="match status" value="1"/>
</dbReference>
<dbReference type="Gene3D" id="3.40.50.300">
    <property type="entry name" value="P-loop containing nucleotide triphosphate hydrolases"/>
    <property type="match status" value="1"/>
</dbReference>
<dbReference type="InterPro" id="IPR014592">
    <property type="entry name" value="P-loop_UCP034888"/>
</dbReference>
<name>A0A4Y3WLY8_9PSEU</name>
<evidence type="ECO:0000313" key="3">
    <source>
        <dbReference type="Proteomes" id="UP000320338"/>
    </source>
</evidence>
<accession>A0A4Y3WLY8</accession>
<keyword evidence="3" id="KW-1185">Reference proteome</keyword>
<protein>
    <recommendedName>
        <fullName evidence="1">Endonuclease GajA/Old nuclease/RecF-like AAA domain-containing protein</fullName>
    </recommendedName>
</protein>
<dbReference type="EMBL" id="BJNG01000013">
    <property type="protein sequence ID" value="GEC19070.1"/>
    <property type="molecule type" value="Genomic_DNA"/>
</dbReference>
<dbReference type="InterPro" id="IPR027417">
    <property type="entry name" value="P-loop_NTPase"/>
</dbReference>
<dbReference type="Pfam" id="PF13175">
    <property type="entry name" value="AAA_15"/>
    <property type="match status" value="1"/>
</dbReference>
<dbReference type="Proteomes" id="UP000320338">
    <property type="component" value="Unassembled WGS sequence"/>
</dbReference>
<dbReference type="InterPro" id="IPR051396">
    <property type="entry name" value="Bact_Antivir_Def_Nuclease"/>
</dbReference>
<dbReference type="AlphaFoldDB" id="A0A4Y3WLY8"/>
<gene>
    <name evidence="2" type="ORF">PHY01_13530</name>
</gene>
<proteinExistence type="predicted"/>
<dbReference type="SUPFAM" id="SSF52540">
    <property type="entry name" value="P-loop containing nucleoside triphosphate hydrolases"/>
    <property type="match status" value="1"/>
</dbReference>
<organism evidence="2 3">
    <name type="scientific">Pseudonocardia hydrocarbonoxydans</name>
    <dbReference type="NCBI Taxonomy" id="76726"/>
    <lineage>
        <taxon>Bacteria</taxon>
        <taxon>Bacillati</taxon>
        <taxon>Actinomycetota</taxon>
        <taxon>Actinomycetes</taxon>
        <taxon>Pseudonocardiales</taxon>
        <taxon>Pseudonocardiaceae</taxon>
        <taxon>Pseudonocardia</taxon>
    </lineage>
</organism>
<dbReference type="PANTHER" id="PTHR43581">
    <property type="entry name" value="ATP/GTP PHOSPHATASE"/>
    <property type="match status" value="1"/>
</dbReference>
<dbReference type="OrthoDB" id="3237462at2"/>
<evidence type="ECO:0000313" key="2">
    <source>
        <dbReference type="EMBL" id="GEC19070.1"/>
    </source>
</evidence>
<reference evidence="2 3" key="1">
    <citation type="submission" date="2019-06" db="EMBL/GenBank/DDBJ databases">
        <title>Whole genome shotgun sequence of Pseudonocardia hydrocarbonoxydans NBRC 14498.</title>
        <authorList>
            <person name="Hosoyama A."/>
            <person name="Uohara A."/>
            <person name="Ohji S."/>
            <person name="Ichikawa N."/>
        </authorList>
    </citation>
    <scope>NUCLEOTIDE SEQUENCE [LARGE SCALE GENOMIC DNA]</scope>
    <source>
        <strain evidence="2 3">NBRC 14498</strain>
    </source>
</reference>
<dbReference type="InterPro" id="IPR041685">
    <property type="entry name" value="AAA_GajA/Old/RecF-like"/>
</dbReference>
<sequence length="470" mass="52868">MKITIQNLGPIRAAEIPLSRLLVFVGFNNTGKSFAAASIHALLSRFARDDSFVQYGRTSLRLNELDPEMTEAANSLMGSKSRVKFDTLQPDLQRFFADHLNESLTRYAWSLIPEIERVTATEATELRRRRLGKAPRSAFRLDFDRPQWGIRIGLGAHRNSMQIRHPEIESVWNELSASRWRQIQLRTRRFQGASRRGQFHLREILRELNFACFQEMPAATSYLPAARSGLMQSQKALSGAIIRQSSLAGIRAMNIPALSGVVAEFLGNLTELEIEPRGDFEHQAERLESELLDGEIVLQEARNSLEVYYKTPVGAYPLSRTSSMISEIAPIVLYLRNIVQTDEMLIIEEPEAHLHPSAQIVLARILVELVNSGLIVALTTHSEYFLQQLSNSMLAAAMPDDTASIAGYLDVEQLDTYAVSAYRFEPSADGTVVEQIPTDRSGIPNASFERVAERLYDEMVVFERRLSNGS</sequence>
<feature type="domain" description="Endonuclease GajA/Old nuclease/RecF-like AAA" evidence="1">
    <location>
        <begin position="317"/>
        <end position="385"/>
    </location>
</feature>
<evidence type="ECO:0000259" key="1">
    <source>
        <dbReference type="Pfam" id="PF13175"/>
    </source>
</evidence>
<dbReference type="PIRSF" id="PIRSF034888">
    <property type="entry name" value="P-loop_UCP034888"/>
    <property type="match status" value="1"/>
</dbReference>
<dbReference type="RefSeq" id="WP_141277665.1">
    <property type="nucleotide sequence ID" value="NZ_BAAARZ010000051.1"/>
</dbReference>